<gene>
    <name evidence="1" type="ORF">DES53_115128</name>
</gene>
<keyword evidence="2" id="KW-1185">Reference proteome</keyword>
<name>A0A366H6F5_9BACT</name>
<proteinExistence type="predicted"/>
<protein>
    <submittedName>
        <fullName evidence="1">Uncharacterized protein</fullName>
    </submittedName>
</protein>
<evidence type="ECO:0000313" key="1">
    <source>
        <dbReference type="EMBL" id="RBP36987.1"/>
    </source>
</evidence>
<evidence type="ECO:0000313" key="2">
    <source>
        <dbReference type="Proteomes" id="UP000253426"/>
    </source>
</evidence>
<dbReference type="EMBL" id="QNRR01000015">
    <property type="protein sequence ID" value="RBP36987.1"/>
    <property type="molecule type" value="Genomic_DNA"/>
</dbReference>
<accession>A0A366H6F5</accession>
<reference evidence="1 2" key="1">
    <citation type="submission" date="2018-06" db="EMBL/GenBank/DDBJ databases">
        <title>Genomic Encyclopedia of Type Strains, Phase IV (KMG-IV): sequencing the most valuable type-strain genomes for metagenomic binning, comparative biology and taxonomic classification.</title>
        <authorList>
            <person name="Goeker M."/>
        </authorList>
    </citation>
    <scope>NUCLEOTIDE SEQUENCE [LARGE SCALE GENOMIC DNA]</scope>
    <source>
        <strain evidence="1 2">DSM 25532</strain>
    </source>
</reference>
<dbReference type="AlphaFoldDB" id="A0A366H6F5"/>
<dbReference type="RefSeq" id="WP_113961761.1">
    <property type="nucleotide sequence ID" value="NZ_QNRR01000015.1"/>
</dbReference>
<comment type="caution">
    <text evidence="1">The sequence shown here is derived from an EMBL/GenBank/DDBJ whole genome shotgun (WGS) entry which is preliminary data.</text>
</comment>
<organism evidence="1 2">
    <name type="scientific">Roseimicrobium gellanilyticum</name>
    <dbReference type="NCBI Taxonomy" id="748857"/>
    <lineage>
        <taxon>Bacteria</taxon>
        <taxon>Pseudomonadati</taxon>
        <taxon>Verrucomicrobiota</taxon>
        <taxon>Verrucomicrobiia</taxon>
        <taxon>Verrucomicrobiales</taxon>
        <taxon>Verrucomicrobiaceae</taxon>
        <taxon>Roseimicrobium</taxon>
    </lineage>
</organism>
<dbReference type="Proteomes" id="UP000253426">
    <property type="component" value="Unassembled WGS sequence"/>
</dbReference>
<sequence>MSRRTKLIILGIFVVLLGIPIVWGAATWTPSHALSFRVVPLRGPVQRTLQVNKDLVPLGVRVENSSSTAIFINYADLMYISQPEGWATGSLGGIRAGDLPDTTDGIRIPAKSAIETVAFVAEDEVAIANAGQMRVRYTCVTDAKHKVTTLCLWLSNTLNSIDVLSFAGEVPFPNVDRFEANLDPLQD</sequence>